<feature type="non-terminal residue" evidence="1">
    <location>
        <position position="1"/>
    </location>
</feature>
<proteinExistence type="predicted"/>
<accession>A0AAD7ZD50</accession>
<evidence type="ECO:0000313" key="1">
    <source>
        <dbReference type="EMBL" id="KAJ9578316.1"/>
    </source>
</evidence>
<organism evidence="1 2">
    <name type="scientific">Diploptera punctata</name>
    <name type="common">Pacific beetle cockroach</name>
    <dbReference type="NCBI Taxonomy" id="6984"/>
    <lineage>
        <taxon>Eukaryota</taxon>
        <taxon>Metazoa</taxon>
        <taxon>Ecdysozoa</taxon>
        <taxon>Arthropoda</taxon>
        <taxon>Hexapoda</taxon>
        <taxon>Insecta</taxon>
        <taxon>Pterygota</taxon>
        <taxon>Neoptera</taxon>
        <taxon>Polyneoptera</taxon>
        <taxon>Dictyoptera</taxon>
        <taxon>Blattodea</taxon>
        <taxon>Blaberoidea</taxon>
        <taxon>Blaberidae</taxon>
        <taxon>Diplopterinae</taxon>
        <taxon>Diploptera</taxon>
    </lineage>
</organism>
<dbReference type="Proteomes" id="UP001233999">
    <property type="component" value="Unassembled WGS sequence"/>
</dbReference>
<dbReference type="AlphaFoldDB" id="A0AAD7ZD50"/>
<reference evidence="1" key="2">
    <citation type="submission" date="2023-05" db="EMBL/GenBank/DDBJ databases">
        <authorList>
            <person name="Fouks B."/>
        </authorList>
    </citation>
    <scope>NUCLEOTIDE SEQUENCE</scope>
    <source>
        <strain evidence="1">Stay&amp;Tobe</strain>
        <tissue evidence="1">Testes</tissue>
    </source>
</reference>
<gene>
    <name evidence="1" type="ORF">L9F63_005461</name>
</gene>
<dbReference type="EMBL" id="JASPKZ010008889">
    <property type="protein sequence ID" value="KAJ9578316.1"/>
    <property type="molecule type" value="Genomic_DNA"/>
</dbReference>
<sequence>FRIRHYIDAFAATIFVAHRKKRWLHKRKTAAKLEAVKRVRLPLFLDNRHLMSALCDSRLTPRISKRLKFMPYSLLSENIEKMCITNRIDNWIVQNTIRPRLWTLCYNHFMKKDVKIILNYIPPCLKFNIKGLEFFGRLYQISLLRVYRKHDRSLQATILRFLNKVIPLQSWEALEVV</sequence>
<comment type="caution">
    <text evidence="1">The sequence shown here is derived from an EMBL/GenBank/DDBJ whole genome shotgun (WGS) entry which is preliminary data.</text>
</comment>
<feature type="non-terminal residue" evidence="1">
    <location>
        <position position="177"/>
    </location>
</feature>
<name>A0AAD7ZD50_DIPPU</name>
<evidence type="ECO:0000313" key="2">
    <source>
        <dbReference type="Proteomes" id="UP001233999"/>
    </source>
</evidence>
<reference evidence="1" key="1">
    <citation type="journal article" date="2023" name="IScience">
        <title>Live-bearing cockroach genome reveals convergent evolutionary mechanisms linked to viviparity in insects and beyond.</title>
        <authorList>
            <person name="Fouks B."/>
            <person name="Harrison M.C."/>
            <person name="Mikhailova A.A."/>
            <person name="Marchal E."/>
            <person name="English S."/>
            <person name="Carruthers M."/>
            <person name="Jennings E.C."/>
            <person name="Chiamaka E.L."/>
            <person name="Frigard R.A."/>
            <person name="Pippel M."/>
            <person name="Attardo G.M."/>
            <person name="Benoit J.B."/>
            <person name="Bornberg-Bauer E."/>
            <person name="Tobe S.S."/>
        </authorList>
    </citation>
    <scope>NUCLEOTIDE SEQUENCE</scope>
    <source>
        <strain evidence="1">Stay&amp;Tobe</strain>
    </source>
</reference>
<protein>
    <submittedName>
        <fullName evidence="1">Uncharacterized protein</fullName>
    </submittedName>
</protein>
<keyword evidence="2" id="KW-1185">Reference proteome</keyword>